<comment type="subcellular location">
    <subcellularLocation>
        <location evidence="1">Membrane</location>
        <topology evidence="1">Multi-pass membrane protein</topology>
    </subcellularLocation>
</comment>
<feature type="transmembrane region" description="Helical" evidence="8">
    <location>
        <begin position="302"/>
        <end position="321"/>
    </location>
</feature>
<dbReference type="InterPro" id="IPR004761">
    <property type="entry name" value="Spore_GerAB"/>
</dbReference>
<proteinExistence type="inferred from homology"/>
<keyword evidence="7 8" id="KW-0472">Membrane</keyword>
<reference evidence="9 10" key="1">
    <citation type="submission" date="2019-07" db="EMBL/GenBank/DDBJ databases">
        <authorList>
            <person name="Kim J."/>
        </authorList>
    </citation>
    <scope>NUCLEOTIDE SEQUENCE [LARGE SCALE GENOMIC DNA]</scope>
    <source>
        <strain evidence="9 10">G13</strain>
    </source>
</reference>
<keyword evidence="4" id="KW-0309">Germination</keyword>
<evidence type="ECO:0000256" key="4">
    <source>
        <dbReference type="ARBA" id="ARBA00022544"/>
    </source>
</evidence>
<evidence type="ECO:0000313" key="10">
    <source>
        <dbReference type="Proteomes" id="UP000316330"/>
    </source>
</evidence>
<evidence type="ECO:0000256" key="5">
    <source>
        <dbReference type="ARBA" id="ARBA00022692"/>
    </source>
</evidence>
<dbReference type="AlphaFoldDB" id="A0A559JQ92"/>
<comment type="similarity">
    <text evidence="2">Belongs to the amino acid-polyamine-organocation (APC) superfamily. Spore germination protein (SGP) (TC 2.A.3.9) family.</text>
</comment>
<dbReference type="PANTHER" id="PTHR34975">
    <property type="entry name" value="SPORE GERMINATION PROTEIN A2"/>
    <property type="match status" value="1"/>
</dbReference>
<keyword evidence="3" id="KW-0813">Transport</keyword>
<dbReference type="PANTHER" id="PTHR34975:SF2">
    <property type="entry name" value="SPORE GERMINATION PROTEIN A2"/>
    <property type="match status" value="1"/>
</dbReference>
<feature type="transmembrane region" description="Helical" evidence="8">
    <location>
        <begin position="12"/>
        <end position="29"/>
    </location>
</feature>
<accession>A0A559JQ92</accession>
<feature type="transmembrane region" description="Helical" evidence="8">
    <location>
        <begin position="215"/>
        <end position="238"/>
    </location>
</feature>
<feature type="transmembrane region" description="Helical" evidence="8">
    <location>
        <begin position="83"/>
        <end position="103"/>
    </location>
</feature>
<dbReference type="GO" id="GO:0016020">
    <property type="term" value="C:membrane"/>
    <property type="evidence" value="ECO:0007669"/>
    <property type="project" value="UniProtKB-SubCell"/>
</dbReference>
<dbReference type="Pfam" id="PF03845">
    <property type="entry name" value="Spore_permease"/>
    <property type="match status" value="1"/>
</dbReference>
<organism evidence="9 10">
    <name type="scientific">Cohnella terricola</name>
    <dbReference type="NCBI Taxonomy" id="1289167"/>
    <lineage>
        <taxon>Bacteria</taxon>
        <taxon>Bacillati</taxon>
        <taxon>Bacillota</taxon>
        <taxon>Bacilli</taxon>
        <taxon>Bacillales</taxon>
        <taxon>Paenibacillaceae</taxon>
        <taxon>Cohnella</taxon>
    </lineage>
</organism>
<dbReference type="EMBL" id="VNJJ01000003">
    <property type="protein sequence ID" value="TVY02028.1"/>
    <property type="molecule type" value="Genomic_DNA"/>
</dbReference>
<feature type="transmembrane region" description="Helical" evidence="8">
    <location>
        <begin position="115"/>
        <end position="134"/>
    </location>
</feature>
<feature type="transmembrane region" description="Helical" evidence="8">
    <location>
        <begin position="333"/>
        <end position="354"/>
    </location>
</feature>
<sequence>MKVDTRFSRLQLVFLLLLTLGISNHVFIIPHLLKDAGRDAWFSILLAYPFLVAWTAILYFILKSMRDSPFDVWLESRIGKFGRLTVCWCLSLYFLVLGMLIVYDTCMNTEIYFLPKTPNVAVVLSDVIVSYFAARNGLKTIVYFSIILLPIVWLFGYFVSLSTLDSKDYSLIKPFFSEGIASDIRGGMIVFGGSIEMLMLVVLQHKLKKPLNYGTIVILLTLLFGLILGPTLGSLSAFGPNIAGTLRFPAFEQWRLVTVGEYISHVDFLAVFQMMAGSIARTALLIYLLSELIGMHNPRRRQAAMIGGAALMALPSLLHVSDLWMQTVIHDHFYVSSFIFGLAAIAILFPLTYLPGSKKGETS</sequence>
<gene>
    <name evidence="9" type="ORF">FPZ45_06185</name>
</gene>
<evidence type="ECO:0000256" key="2">
    <source>
        <dbReference type="ARBA" id="ARBA00007998"/>
    </source>
</evidence>
<protein>
    <submittedName>
        <fullName evidence="9">GerAB/ArcD/ProY family transporter</fullName>
    </submittedName>
</protein>
<keyword evidence="5 8" id="KW-0812">Transmembrane</keyword>
<feature type="transmembrane region" description="Helical" evidence="8">
    <location>
        <begin position="184"/>
        <end position="203"/>
    </location>
</feature>
<keyword evidence="6 8" id="KW-1133">Transmembrane helix</keyword>
<keyword evidence="10" id="KW-1185">Reference proteome</keyword>
<dbReference type="Proteomes" id="UP000316330">
    <property type="component" value="Unassembled WGS sequence"/>
</dbReference>
<evidence type="ECO:0000256" key="3">
    <source>
        <dbReference type="ARBA" id="ARBA00022448"/>
    </source>
</evidence>
<evidence type="ECO:0000256" key="7">
    <source>
        <dbReference type="ARBA" id="ARBA00023136"/>
    </source>
</evidence>
<comment type="caution">
    <text evidence="9">The sequence shown here is derived from an EMBL/GenBank/DDBJ whole genome shotgun (WGS) entry which is preliminary data.</text>
</comment>
<evidence type="ECO:0000256" key="1">
    <source>
        <dbReference type="ARBA" id="ARBA00004141"/>
    </source>
</evidence>
<evidence type="ECO:0000256" key="6">
    <source>
        <dbReference type="ARBA" id="ARBA00022989"/>
    </source>
</evidence>
<dbReference type="GO" id="GO:0009847">
    <property type="term" value="P:spore germination"/>
    <property type="evidence" value="ECO:0007669"/>
    <property type="project" value="InterPro"/>
</dbReference>
<feature type="transmembrane region" description="Helical" evidence="8">
    <location>
        <begin position="41"/>
        <end position="62"/>
    </location>
</feature>
<dbReference type="OrthoDB" id="2381188at2"/>
<evidence type="ECO:0000313" key="9">
    <source>
        <dbReference type="EMBL" id="TVY02028.1"/>
    </source>
</evidence>
<evidence type="ECO:0000256" key="8">
    <source>
        <dbReference type="SAM" id="Phobius"/>
    </source>
</evidence>
<name>A0A559JQ92_9BACL</name>
<feature type="transmembrane region" description="Helical" evidence="8">
    <location>
        <begin position="268"/>
        <end position="290"/>
    </location>
</feature>
<feature type="transmembrane region" description="Helical" evidence="8">
    <location>
        <begin position="141"/>
        <end position="164"/>
    </location>
</feature>